<comment type="catalytic activity">
    <reaction evidence="1 15">
        <text>1-(5-phospho-beta-D-ribosyl)-5'-AMP + H2O = 1-(5-phospho-beta-D-ribosyl)-5-[(5-phospho-beta-D-ribosylamino)methylideneamino]imidazole-4-carboxamide</text>
        <dbReference type="Rhea" id="RHEA:20049"/>
        <dbReference type="ChEBI" id="CHEBI:15377"/>
        <dbReference type="ChEBI" id="CHEBI:58435"/>
        <dbReference type="ChEBI" id="CHEBI:59457"/>
        <dbReference type="EC" id="3.5.4.19"/>
    </reaction>
</comment>
<gene>
    <name evidence="15" type="primary">hisI</name>
    <name evidence="15" type="synonym">hisIE</name>
    <name evidence="18" type="ORF">F4V43_13100</name>
</gene>
<feature type="domain" description="Phosphoribosyl-AMP cyclohydrolase" evidence="17">
    <location>
        <begin position="40"/>
        <end position="113"/>
    </location>
</feature>
<dbReference type="RefSeq" id="WP_150458701.1">
    <property type="nucleotide sequence ID" value="NZ_VYKK01000017.1"/>
</dbReference>
<dbReference type="Pfam" id="PF01502">
    <property type="entry name" value="PRA-CH"/>
    <property type="match status" value="1"/>
</dbReference>
<comment type="similarity">
    <text evidence="6 15">In the C-terminal section; belongs to the PRA-PH family.</text>
</comment>
<comment type="similarity">
    <text evidence="7 15">In the N-terminal section; belongs to the PRA-CH family.</text>
</comment>
<dbReference type="PANTHER" id="PTHR42945">
    <property type="entry name" value="HISTIDINE BIOSYNTHESIS BIFUNCTIONAL PROTEIN"/>
    <property type="match status" value="1"/>
</dbReference>
<dbReference type="GO" id="GO:0004635">
    <property type="term" value="F:phosphoribosyl-AMP cyclohydrolase activity"/>
    <property type="evidence" value="ECO:0007669"/>
    <property type="project" value="UniProtKB-UniRule"/>
</dbReference>
<dbReference type="AlphaFoldDB" id="A0A5J5G516"/>
<evidence type="ECO:0000256" key="14">
    <source>
        <dbReference type="ARBA" id="ARBA00023268"/>
    </source>
</evidence>
<keyword evidence="8 15" id="KW-0963">Cytoplasm</keyword>
<keyword evidence="14 15" id="KW-0511">Multifunctional enzyme</keyword>
<comment type="pathway">
    <text evidence="5 15">Amino-acid biosynthesis; L-histidine biosynthesis; L-histidine from 5-phospho-alpha-D-ribose 1-diphosphate: step 2/9.</text>
</comment>
<dbReference type="HAMAP" id="MF_01021">
    <property type="entry name" value="HisI"/>
    <property type="match status" value="1"/>
</dbReference>
<dbReference type="NCBIfam" id="NF000768">
    <property type="entry name" value="PRK00051.1"/>
    <property type="match status" value="1"/>
</dbReference>
<dbReference type="Proteomes" id="UP000367750">
    <property type="component" value="Unassembled WGS sequence"/>
</dbReference>
<evidence type="ECO:0000313" key="19">
    <source>
        <dbReference type="Proteomes" id="UP000367750"/>
    </source>
</evidence>
<dbReference type="InterPro" id="IPR026660">
    <property type="entry name" value="PRA-CH"/>
</dbReference>
<organism evidence="18 19">
    <name type="scientific">Paenibacillus spiritus</name>
    <dbReference type="NCBI Taxonomy" id="2496557"/>
    <lineage>
        <taxon>Bacteria</taxon>
        <taxon>Bacillati</taxon>
        <taxon>Bacillota</taxon>
        <taxon>Bacilli</taxon>
        <taxon>Bacillales</taxon>
        <taxon>Paenibacillaceae</taxon>
        <taxon>Paenibacillus</taxon>
    </lineage>
</organism>
<dbReference type="GO" id="GO:0005737">
    <property type="term" value="C:cytoplasm"/>
    <property type="evidence" value="ECO:0007669"/>
    <property type="project" value="UniProtKB-SubCell"/>
</dbReference>
<dbReference type="InterPro" id="IPR021130">
    <property type="entry name" value="PRib-ATP_PPHydrolase-like"/>
</dbReference>
<keyword evidence="11 15" id="KW-0378">Hydrolase</keyword>
<evidence type="ECO:0000256" key="12">
    <source>
        <dbReference type="ARBA" id="ARBA00022840"/>
    </source>
</evidence>
<dbReference type="GO" id="GO:0000105">
    <property type="term" value="P:L-histidine biosynthetic process"/>
    <property type="evidence" value="ECO:0007669"/>
    <property type="project" value="UniProtKB-UniRule"/>
</dbReference>
<dbReference type="SUPFAM" id="SSF101386">
    <property type="entry name" value="all-alpha NTP pyrophosphatases"/>
    <property type="match status" value="1"/>
</dbReference>
<comment type="catalytic activity">
    <reaction evidence="2 15">
        <text>1-(5-phospho-beta-D-ribosyl)-ATP + H2O = 1-(5-phospho-beta-D-ribosyl)-5'-AMP + diphosphate + H(+)</text>
        <dbReference type="Rhea" id="RHEA:22828"/>
        <dbReference type="ChEBI" id="CHEBI:15377"/>
        <dbReference type="ChEBI" id="CHEBI:15378"/>
        <dbReference type="ChEBI" id="CHEBI:33019"/>
        <dbReference type="ChEBI" id="CHEBI:59457"/>
        <dbReference type="ChEBI" id="CHEBI:73183"/>
        <dbReference type="EC" id="3.6.1.31"/>
    </reaction>
</comment>
<dbReference type="Pfam" id="PF01503">
    <property type="entry name" value="PRA-PH"/>
    <property type="match status" value="1"/>
</dbReference>
<dbReference type="Gene3D" id="1.10.287.1080">
    <property type="entry name" value="MazG-like"/>
    <property type="match status" value="1"/>
</dbReference>
<evidence type="ECO:0000256" key="6">
    <source>
        <dbReference type="ARBA" id="ARBA00007731"/>
    </source>
</evidence>
<dbReference type="EC" id="3.6.1.31" evidence="15"/>
<dbReference type="UniPathway" id="UPA00031">
    <property type="reaction ID" value="UER00007"/>
</dbReference>
<dbReference type="InterPro" id="IPR038019">
    <property type="entry name" value="PRib_AMP_CycHydrolase_sf"/>
</dbReference>
<comment type="caution">
    <text evidence="18">The sequence shown here is derived from an EMBL/GenBank/DDBJ whole genome shotgun (WGS) entry which is preliminary data.</text>
</comment>
<dbReference type="NCBIfam" id="NF002747">
    <property type="entry name" value="PRK02759.1"/>
    <property type="match status" value="1"/>
</dbReference>
<accession>A0A5J5G516</accession>
<dbReference type="InterPro" id="IPR023019">
    <property type="entry name" value="His_synth_HisIE"/>
</dbReference>
<dbReference type="InterPro" id="IPR008179">
    <property type="entry name" value="HisE"/>
</dbReference>
<evidence type="ECO:0000256" key="3">
    <source>
        <dbReference type="ARBA" id="ARBA00004496"/>
    </source>
</evidence>
<keyword evidence="9 15" id="KW-0028">Amino-acid biosynthesis</keyword>
<dbReference type="SUPFAM" id="SSF141734">
    <property type="entry name" value="HisI-like"/>
    <property type="match status" value="1"/>
</dbReference>
<dbReference type="InterPro" id="IPR002496">
    <property type="entry name" value="PRib_AMP_CycHydrolase_dom"/>
</dbReference>
<evidence type="ECO:0000256" key="10">
    <source>
        <dbReference type="ARBA" id="ARBA00022741"/>
    </source>
</evidence>
<dbReference type="EC" id="3.5.4.19" evidence="15"/>
<keyword evidence="10 15" id="KW-0547">Nucleotide-binding</keyword>
<dbReference type="GO" id="GO:0005524">
    <property type="term" value="F:ATP binding"/>
    <property type="evidence" value="ECO:0007669"/>
    <property type="project" value="UniProtKB-KW"/>
</dbReference>
<evidence type="ECO:0000256" key="4">
    <source>
        <dbReference type="ARBA" id="ARBA00005169"/>
    </source>
</evidence>
<dbReference type="HAMAP" id="MF_01020">
    <property type="entry name" value="HisE"/>
    <property type="match status" value="1"/>
</dbReference>
<feature type="region of interest" description="Disordered" evidence="16">
    <location>
        <begin position="119"/>
        <end position="152"/>
    </location>
</feature>
<reference evidence="18 19" key="1">
    <citation type="submission" date="2019-09" db="EMBL/GenBank/DDBJ databases">
        <title>Bacillus ochoae sp. nov., Paenibacillus whitsoniae sp. nov., Paenibacillus spiritus sp. nov. Isolated from the Mars Exploration Rover during spacecraft assembly.</title>
        <authorList>
            <person name="Seuylemezian A."/>
            <person name="Vaishampayan P."/>
        </authorList>
    </citation>
    <scope>NUCLEOTIDE SEQUENCE [LARGE SCALE GENOMIC DNA]</scope>
    <source>
        <strain evidence="18 19">MER_111</strain>
    </source>
</reference>
<dbReference type="EMBL" id="VYKK01000017">
    <property type="protein sequence ID" value="KAA9002356.1"/>
    <property type="molecule type" value="Genomic_DNA"/>
</dbReference>
<evidence type="ECO:0000256" key="8">
    <source>
        <dbReference type="ARBA" id="ARBA00022490"/>
    </source>
</evidence>
<dbReference type="NCBIfam" id="TIGR03188">
    <property type="entry name" value="histidine_hisI"/>
    <property type="match status" value="1"/>
</dbReference>
<protein>
    <recommendedName>
        <fullName evidence="15">Histidine biosynthesis bifunctional protein HisIE</fullName>
    </recommendedName>
    <domain>
        <recommendedName>
            <fullName evidence="15">Phosphoribosyl-AMP cyclohydrolase</fullName>
            <shortName evidence="15">PRA-CH</shortName>
            <ecNumber evidence="15">3.5.4.19</ecNumber>
        </recommendedName>
    </domain>
    <domain>
        <recommendedName>
            <fullName evidence="15">Phosphoribosyl-ATP pyrophosphatase</fullName>
            <shortName evidence="15">PRA-PH</shortName>
            <ecNumber evidence="15">3.6.1.31</ecNumber>
        </recommendedName>
    </domain>
</protein>
<proteinExistence type="inferred from homology"/>
<keyword evidence="13 15" id="KW-0368">Histidine biosynthesis</keyword>
<name>A0A5J5G516_9BACL</name>
<evidence type="ECO:0000256" key="5">
    <source>
        <dbReference type="ARBA" id="ARBA00005204"/>
    </source>
</evidence>
<evidence type="ECO:0000256" key="1">
    <source>
        <dbReference type="ARBA" id="ARBA00000024"/>
    </source>
</evidence>
<comment type="subcellular location">
    <subcellularLocation>
        <location evidence="3 15">Cytoplasm</location>
    </subcellularLocation>
</comment>
<evidence type="ECO:0000313" key="18">
    <source>
        <dbReference type="EMBL" id="KAA9002356.1"/>
    </source>
</evidence>
<evidence type="ECO:0000256" key="9">
    <source>
        <dbReference type="ARBA" id="ARBA00022605"/>
    </source>
</evidence>
<feature type="region of interest" description="Phosphoribosyl-ATP pyrophosphohydrolase" evidence="15">
    <location>
        <begin position="164"/>
        <end position="257"/>
    </location>
</feature>
<sequence length="257" mass="28406">MSDGRQEIGSQTYGAPGIRWNGDGLVPAIVQDTDTREVLMLAYMNEQSLQLTLESGETWFWSRSRSELWHKGATSGNTQRVDRVLYDCDGDTLLVLVRADGPACHTGERTCFFRELPPAEERQDKQQGETPSLGGLVPSAADGTNAASTAQAASSEGAGRFAVLAELERVIAERETARPEGAYTTYLFDKGVDKILKKVGEEASETIIAAKNKDNAELRLEVSDLIYHLLVLLQERKLPLDEIMAELSARHERPRRD</sequence>
<dbReference type="HAMAP" id="MF_01019">
    <property type="entry name" value="HisIE"/>
    <property type="match status" value="1"/>
</dbReference>
<dbReference type="FunFam" id="3.10.20.810:FF:000001">
    <property type="entry name" value="Histidine biosynthesis bifunctional protein HisIE"/>
    <property type="match status" value="1"/>
</dbReference>
<dbReference type="Gene3D" id="3.10.20.810">
    <property type="entry name" value="Phosphoribosyl-AMP cyclohydrolase"/>
    <property type="match status" value="1"/>
</dbReference>
<evidence type="ECO:0000256" key="7">
    <source>
        <dbReference type="ARBA" id="ARBA00008299"/>
    </source>
</evidence>
<evidence type="ECO:0000256" key="11">
    <source>
        <dbReference type="ARBA" id="ARBA00022801"/>
    </source>
</evidence>
<feature type="compositionally biased region" description="Low complexity" evidence="16">
    <location>
        <begin position="139"/>
        <end position="152"/>
    </location>
</feature>
<comment type="pathway">
    <text evidence="4 15">Amino-acid biosynthesis; L-histidine biosynthesis; L-histidine from 5-phospho-alpha-D-ribose 1-diphosphate: step 3/9.</text>
</comment>
<dbReference type="OrthoDB" id="9795769at2"/>
<evidence type="ECO:0000256" key="15">
    <source>
        <dbReference type="HAMAP-Rule" id="MF_01019"/>
    </source>
</evidence>
<evidence type="ECO:0000256" key="16">
    <source>
        <dbReference type="SAM" id="MobiDB-lite"/>
    </source>
</evidence>
<evidence type="ECO:0000259" key="17">
    <source>
        <dbReference type="Pfam" id="PF01502"/>
    </source>
</evidence>
<feature type="region of interest" description="Phosphoribosyl-AMP cyclohydrolase" evidence="15">
    <location>
        <begin position="1"/>
        <end position="163"/>
    </location>
</feature>
<evidence type="ECO:0000256" key="13">
    <source>
        <dbReference type="ARBA" id="ARBA00023102"/>
    </source>
</evidence>
<evidence type="ECO:0000256" key="2">
    <source>
        <dbReference type="ARBA" id="ARBA00001460"/>
    </source>
</evidence>
<keyword evidence="19" id="KW-1185">Reference proteome</keyword>
<keyword evidence="12 15" id="KW-0067">ATP-binding</keyword>
<dbReference type="GO" id="GO:0004636">
    <property type="term" value="F:phosphoribosyl-ATP diphosphatase activity"/>
    <property type="evidence" value="ECO:0007669"/>
    <property type="project" value="UniProtKB-UniRule"/>
</dbReference>
<dbReference type="CDD" id="cd11534">
    <property type="entry name" value="NTP-PPase_HisIE_like"/>
    <property type="match status" value="1"/>
</dbReference>
<dbReference type="PANTHER" id="PTHR42945:SF9">
    <property type="entry name" value="HISTIDINE BIOSYNTHESIS BIFUNCTIONAL PROTEIN HISIE"/>
    <property type="match status" value="1"/>
</dbReference>